<feature type="domain" description="ParB-like C-terminal" evidence="1">
    <location>
        <begin position="25"/>
        <end position="66"/>
    </location>
</feature>
<dbReference type="Gene3D" id="6.10.180.30">
    <property type="match status" value="1"/>
</dbReference>
<proteinExistence type="predicted"/>
<name>A0A1H5PH95_9MICC</name>
<sequence length="73" mass="8092">MGNAPPMKDSVLLTIKLSRSMAEELQAAFRVAGNMEGYGSINDLLVEATRQEMRRLQRGYNNGHPWKTSPSGL</sequence>
<gene>
    <name evidence="2" type="ORF">SAMN04489740_4338</name>
</gene>
<evidence type="ECO:0000259" key="1">
    <source>
        <dbReference type="Pfam" id="PF18064"/>
    </source>
</evidence>
<dbReference type="Proteomes" id="UP000182725">
    <property type="component" value="Unassembled WGS sequence"/>
</dbReference>
<dbReference type="InterPro" id="IPR040851">
    <property type="entry name" value="ParB-like_C"/>
</dbReference>
<dbReference type="AlphaFoldDB" id="A0A1H5PH95"/>
<protein>
    <recommendedName>
        <fullName evidence="1">ParB-like C-terminal domain-containing protein</fullName>
    </recommendedName>
</protein>
<dbReference type="Pfam" id="PF18064">
    <property type="entry name" value="CB_ParB_C"/>
    <property type="match status" value="1"/>
</dbReference>
<accession>A0A1H5PH95</accession>
<evidence type="ECO:0000313" key="3">
    <source>
        <dbReference type="Proteomes" id="UP000182725"/>
    </source>
</evidence>
<reference evidence="2 3" key="1">
    <citation type="submission" date="2016-10" db="EMBL/GenBank/DDBJ databases">
        <authorList>
            <person name="de Groot N.N."/>
        </authorList>
    </citation>
    <scope>NUCLEOTIDE SEQUENCE [LARGE SCALE GENOMIC DNA]</scope>
    <source>
        <strain evidence="2 3">DSM 22274</strain>
    </source>
</reference>
<dbReference type="EMBL" id="FNTV01000002">
    <property type="protein sequence ID" value="SEF13150.1"/>
    <property type="molecule type" value="Genomic_DNA"/>
</dbReference>
<organism evidence="2 3">
    <name type="scientific">Arthrobacter alpinus</name>
    <dbReference type="NCBI Taxonomy" id="656366"/>
    <lineage>
        <taxon>Bacteria</taxon>
        <taxon>Bacillati</taxon>
        <taxon>Actinomycetota</taxon>
        <taxon>Actinomycetes</taxon>
        <taxon>Micrococcales</taxon>
        <taxon>Micrococcaceae</taxon>
        <taxon>Arthrobacter</taxon>
    </lineage>
</organism>
<evidence type="ECO:0000313" key="2">
    <source>
        <dbReference type="EMBL" id="SEF13150.1"/>
    </source>
</evidence>